<keyword evidence="3" id="KW-1185">Reference proteome</keyword>
<feature type="domain" description="LysR substrate-binding" evidence="1">
    <location>
        <begin position="1"/>
        <end position="61"/>
    </location>
</feature>
<sequence length="67" mass="7830">MKRMTKSGYGIAWLPDYSSKEELEGHELVILDRASAVLSMGVYLYRLHARLNMASEKFWRDMKALQH</sequence>
<dbReference type="EMBL" id="CP034035">
    <property type="protein sequence ID" value="QCR09098.1"/>
    <property type="molecule type" value="Genomic_DNA"/>
</dbReference>
<dbReference type="KEGG" id="brb:EH207_11500"/>
<evidence type="ECO:0000259" key="1">
    <source>
        <dbReference type="Pfam" id="PF03466"/>
    </source>
</evidence>
<accession>A0A4P8QQ49</accession>
<dbReference type="SUPFAM" id="SSF53850">
    <property type="entry name" value="Periplasmic binding protein-like II"/>
    <property type="match status" value="1"/>
</dbReference>
<reference evidence="2 3" key="1">
    <citation type="submission" date="2018-11" db="EMBL/GenBank/DDBJ databases">
        <title>Genome sequences of Brenneria nigrifluens and Brenneria rubrifaciens.</title>
        <authorList>
            <person name="Poret-Peterson A.T."/>
            <person name="McClean A.E."/>
            <person name="Kluepfel D.A."/>
        </authorList>
    </citation>
    <scope>NUCLEOTIDE SEQUENCE [LARGE SCALE GENOMIC DNA]</scope>
    <source>
        <strain evidence="2 3">6D370</strain>
    </source>
</reference>
<organism evidence="2 3">
    <name type="scientific">Brenneria rubrifaciens</name>
    <dbReference type="NCBI Taxonomy" id="55213"/>
    <lineage>
        <taxon>Bacteria</taxon>
        <taxon>Pseudomonadati</taxon>
        <taxon>Pseudomonadota</taxon>
        <taxon>Gammaproteobacteria</taxon>
        <taxon>Enterobacterales</taxon>
        <taxon>Pectobacteriaceae</taxon>
        <taxon>Brenneria</taxon>
    </lineage>
</organism>
<dbReference type="Proteomes" id="UP000299580">
    <property type="component" value="Chromosome"/>
</dbReference>
<evidence type="ECO:0000313" key="3">
    <source>
        <dbReference type="Proteomes" id="UP000299580"/>
    </source>
</evidence>
<proteinExistence type="predicted"/>
<dbReference type="AlphaFoldDB" id="A0A4P8QQ49"/>
<name>A0A4P8QQ49_9GAMM</name>
<dbReference type="OrthoDB" id="6971749at2"/>
<protein>
    <recommendedName>
        <fullName evidence="1">LysR substrate-binding domain-containing protein</fullName>
    </recommendedName>
</protein>
<dbReference type="Pfam" id="PF03466">
    <property type="entry name" value="LysR_substrate"/>
    <property type="match status" value="1"/>
</dbReference>
<gene>
    <name evidence="2" type="ORF">EH207_11500</name>
</gene>
<dbReference type="InterPro" id="IPR005119">
    <property type="entry name" value="LysR_subst-bd"/>
</dbReference>
<evidence type="ECO:0000313" key="2">
    <source>
        <dbReference type="EMBL" id="QCR09098.1"/>
    </source>
</evidence>